<proteinExistence type="predicted"/>
<keyword evidence="4" id="KW-1185">Reference proteome</keyword>
<dbReference type="AlphaFoldDB" id="A0A4Q7Z897"/>
<sequence length="193" mass="20993">MRKISSVLAGACLTLFLASSPALALDVEGVRLLDTVRVSGQPMFLNGAGVRSKFFIKVYVGALYLSERASSAEAVVNSRKARRIELHMLRDMQASAVHEAMMKALKDNVSPPELARISPQLERLKQAMNSIGGVREGDVIQFDFLPGVGTVVRIGGDVRDTIEGDDLARDLLKIWLGPEPVQEDLKSAMMRGS</sequence>
<gene>
    <name evidence="3" type="ORF">EV700_1123</name>
</gene>
<keyword evidence="1" id="KW-0732">Signal</keyword>
<organism evidence="3 4">
    <name type="scientific">Fluviicoccus keumensis</name>
    <dbReference type="NCBI Taxonomy" id="1435465"/>
    <lineage>
        <taxon>Bacteria</taxon>
        <taxon>Pseudomonadati</taxon>
        <taxon>Pseudomonadota</taxon>
        <taxon>Gammaproteobacteria</taxon>
        <taxon>Moraxellales</taxon>
        <taxon>Moraxellaceae</taxon>
        <taxon>Fluviicoccus</taxon>
    </lineage>
</organism>
<dbReference type="EMBL" id="SHKX01000011">
    <property type="protein sequence ID" value="RZU46742.1"/>
    <property type="molecule type" value="Genomic_DNA"/>
</dbReference>
<dbReference type="GO" id="GO:0016872">
    <property type="term" value="F:intramolecular lyase activity"/>
    <property type="evidence" value="ECO:0007669"/>
    <property type="project" value="InterPro"/>
</dbReference>
<dbReference type="Proteomes" id="UP000292423">
    <property type="component" value="Unassembled WGS sequence"/>
</dbReference>
<dbReference type="OrthoDB" id="270742at2"/>
<dbReference type="SUPFAM" id="SSF54626">
    <property type="entry name" value="Chalcone isomerase"/>
    <property type="match status" value="1"/>
</dbReference>
<accession>A0A4Q7Z897</accession>
<dbReference type="Pfam" id="PF16036">
    <property type="entry name" value="Chalcone_3"/>
    <property type="match status" value="1"/>
</dbReference>
<feature type="domain" description="Chalcone isomerase" evidence="2">
    <location>
        <begin position="25"/>
        <end position="190"/>
    </location>
</feature>
<dbReference type="RefSeq" id="WP_130411617.1">
    <property type="nucleotide sequence ID" value="NZ_SHKX01000011.1"/>
</dbReference>
<feature type="chain" id="PRO_5020696883" evidence="1">
    <location>
        <begin position="25"/>
        <end position="193"/>
    </location>
</feature>
<dbReference type="InterPro" id="IPR036298">
    <property type="entry name" value="Chalcone_isomerase_sf"/>
</dbReference>
<comment type="caution">
    <text evidence="3">The sequence shown here is derived from an EMBL/GenBank/DDBJ whole genome shotgun (WGS) entry which is preliminary data.</text>
</comment>
<dbReference type="Gene3D" id="3.50.70.10">
    <property type="match status" value="1"/>
</dbReference>
<protein>
    <submittedName>
        <fullName evidence="3">Chalcone isomerase-like protein</fullName>
    </submittedName>
</protein>
<evidence type="ECO:0000313" key="3">
    <source>
        <dbReference type="EMBL" id="RZU46742.1"/>
    </source>
</evidence>
<evidence type="ECO:0000313" key="4">
    <source>
        <dbReference type="Proteomes" id="UP000292423"/>
    </source>
</evidence>
<keyword evidence="3" id="KW-0413">Isomerase</keyword>
<dbReference type="InterPro" id="IPR016088">
    <property type="entry name" value="Chalcone_isomerase_3-sand"/>
</dbReference>
<dbReference type="PANTHER" id="PTHR47698:SF2">
    <property type="entry name" value="FATTY-ACID-BINDING PROTEIN 3, CHLOROPLASTIC"/>
    <property type="match status" value="1"/>
</dbReference>
<evidence type="ECO:0000256" key="1">
    <source>
        <dbReference type="SAM" id="SignalP"/>
    </source>
</evidence>
<name>A0A4Q7Z897_9GAMM</name>
<reference evidence="3 4" key="1">
    <citation type="submission" date="2019-02" db="EMBL/GenBank/DDBJ databases">
        <title>Genomic Encyclopedia of Type Strains, Phase IV (KMG-IV): sequencing the most valuable type-strain genomes for metagenomic binning, comparative biology and taxonomic classification.</title>
        <authorList>
            <person name="Goeker M."/>
        </authorList>
    </citation>
    <scope>NUCLEOTIDE SEQUENCE [LARGE SCALE GENOMIC DNA]</scope>
    <source>
        <strain evidence="3 4">DSM 105135</strain>
    </source>
</reference>
<dbReference type="InterPro" id="IPR016087">
    <property type="entry name" value="Chalcone_isomerase"/>
</dbReference>
<dbReference type="PANTHER" id="PTHR47698">
    <property type="entry name" value="FATTY-ACID-BINDING PROTEIN 3, CHLOROPLASTIC"/>
    <property type="match status" value="1"/>
</dbReference>
<feature type="signal peptide" evidence="1">
    <location>
        <begin position="1"/>
        <end position="24"/>
    </location>
</feature>
<evidence type="ECO:0000259" key="2">
    <source>
        <dbReference type="Pfam" id="PF16036"/>
    </source>
</evidence>